<evidence type="ECO:0000313" key="3">
    <source>
        <dbReference type="Proteomes" id="UP001605036"/>
    </source>
</evidence>
<name>A0ABD1YA02_9MARC</name>
<accession>A0ABD1YA02</accession>
<evidence type="ECO:0000256" key="1">
    <source>
        <dbReference type="SAM" id="Phobius"/>
    </source>
</evidence>
<proteinExistence type="predicted"/>
<comment type="caution">
    <text evidence="2">The sequence shown here is derived from an EMBL/GenBank/DDBJ whole genome shotgun (WGS) entry which is preliminary data.</text>
</comment>
<gene>
    <name evidence="2" type="ORF">R1flu_003799</name>
</gene>
<evidence type="ECO:0000313" key="2">
    <source>
        <dbReference type="EMBL" id="KAL2623594.1"/>
    </source>
</evidence>
<dbReference type="Proteomes" id="UP001605036">
    <property type="component" value="Unassembled WGS sequence"/>
</dbReference>
<keyword evidence="3" id="KW-1185">Reference proteome</keyword>
<reference evidence="2 3" key="1">
    <citation type="submission" date="2024-09" db="EMBL/GenBank/DDBJ databases">
        <title>Chromosome-scale assembly of Riccia fluitans.</title>
        <authorList>
            <person name="Paukszto L."/>
            <person name="Sawicki J."/>
            <person name="Karawczyk K."/>
            <person name="Piernik-Szablinska J."/>
            <person name="Szczecinska M."/>
            <person name="Mazdziarz M."/>
        </authorList>
    </citation>
    <scope>NUCLEOTIDE SEQUENCE [LARGE SCALE GENOMIC DNA]</scope>
    <source>
        <strain evidence="2">Rf_01</strain>
        <tissue evidence="2">Aerial parts of the thallus</tissue>
    </source>
</reference>
<dbReference type="AlphaFoldDB" id="A0ABD1YA02"/>
<sequence length="103" mass="11770">MVTGFGGILLQLQLSPYWPGGRASIHWIHLFTTLLTDIFFTPAVFLLHNCLVSMVPGLKTFLCSKSEARDELQVQRRRDDNVRSLGKHIHKFSVDTEVDLKLF</sequence>
<protein>
    <submittedName>
        <fullName evidence="2">Uncharacterized protein</fullName>
    </submittedName>
</protein>
<dbReference type="EMBL" id="JBHFFA010000006">
    <property type="protein sequence ID" value="KAL2623594.1"/>
    <property type="molecule type" value="Genomic_DNA"/>
</dbReference>
<keyword evidence="1" id="KW-0812">Transmembrane</keyword>
<keyword evidence="1" id="KW-1133">Transmembrane helix</keyword>
<organism evidence="2 3">
    <name type="scientific">Riccia fluitans</name>
    <dbReference type="NCBI Taxonomy" id="41844"/>
    <lineage>
        <taxon>Eukaryota</taxon>
        <taxon>Viridiplantae</taxon>
        <taxon>Streptophyta</taxon>
        <taxon>Embryophyta</taxon>
        <taxon>Marchantiophyta</taxon>
        <taxon>Marchantiopsida</taxon>
        <taxon>Marchantiidae</taxon>
        <taxon>Marchantiales</taxon>
        <taxon>Ricciaceae</taxon>
        <taxon>Riccia</taxon>
    </lineage>
</organism>
<keyword evidence="1" id="KW-0472">Membrane</keyword>
<feature type="transmembrane region" description="Helical" evidence="1">
    <location>
        <begin position="25"/>
        <end position="47"/>
    </location>
</feature>